<evidence type="ECO:0008006" key="3">
    <source>
        <dbReference type="Google" id="ProtNLM"/>
    </source>
</evidence>
<keyword evidence="2" id="KW-1185">Reference proteome</keyword>
<dbReference type="Gene3D" id="3.80.10.10">
    <property type="entry name" value="Ribonuclease Inhibitor"/>
    <property type="match status" value="1"/>
</dbReference>
<dbReference type="EMBL" id="KZ996419">
    <property type="protein sequence ID" value="RKO88887.1"/>
    <property type="molecule type" value="Genomic_DNA"/>
</dbReference>
<proteinExistence type="predicted"/>
<dbReference type="InterPro" id="IPR032675">
    <property type="entry name" value="LRR_dom_sf"/>
</dbReference>
<name>A0A4V1IR56_9FUNG</name>
<dbReference type="SUPFAM" id="SSF52047">
    <property type="entry name" value="RNI-like"/>
    <property type="match status" value="1"/>
</dbReference>
<reference evidence="2" key="1">
    <citation type="journal article" date="2018" name="Nat. Microbiol.">
        <title>Leveraging single-cell genomics to expand the fungal tree of life.</title>
        <authorList>
            <person name="Ahrendt S.R."/>
            <person name="Quandt C.A."/>
            <person name="Ciobanu D."/>
            <person name="Clum A."/>
            <person name="Salamov A."/>
            <person name="Andreopoulos B."/>
            <person name="Cheng J.F."/>
            <person name="Woyke T."/>
            <person name="Pelin A."/>
            <person name="Henrissat B."/>
            <person name="Reynolds N.K."/>
            <person name="Benny G.L."/>
            <person name="Smith M.E."/>
            <person name="James T.Y."/>
            <person name="Grigoriev I.V."/>
        </authorList>
    </citation>
    <scope>NUCLEOTIDE SEQUENCE [LARGE SCALE GENOMIC DNA]</scope>
</reference>
<organism evidence="1 2">
    <name type="scientific">Blyttiomyces helicus</name>
    <dbReference type="NCBI Taxonomy" id="388810"/>
    <lineage>
        <taxon>Eukaryota</taxon>
        <taxon>Fungi</taxon>
        <taxon>Fungi incertae sedis</taxon>
        <taxon>Chytridiomycota</taxon>
        <taxon>Chytridiomycota incertae sedis</taxon>
        <taxon>Chytridiomycetes</taxon>
        <taxon>Chytridiomycetes incertae sedis</taxon>
        <taxon>Blyttiomyces</taxon>
    </lineage>
</organism>
<dbReference type="Proteomes" id="UP000269721">
    <property type="component" value="Unassembled WGS sequence"/>
</dbReference>
<accession>A0A4V1IR56</accession>
<dbReference type="AlphaFoldDB" id="A0A4V1IR56"/>
<evidence type="ECO:0000313" key="2">
    <source>
        <dbReference type="Proteomes" id="UP000269721"/>
    </source>
</evidence>
<evidence type="ECO:0000313" key="1">
    <source>
        <dbReference type="EMBL" id="RKO88887.1"/>
    </source>
</evidence>
<gene>
    <name evidence="1" type="ORF">BDK51DRAFT_43483</name>
</gene>
<protein>
    <recommendedName>
        <fullName evidence="3">F-box domain-containing protein</fullName>
    </recommendedName>
</protein>
<sequence length="501" mass="54497">MLSTDPSPPSEIFFLPRLPIAPDSWRGAKSLTILIAATRLSGPTLARLDGYSHYTIVLAPGLLAPALRLFRPVEDLTIPLSLLDVAAEKALGTLQTRRLVLVCAKNTARRVAPRIPPLPPSVIELVLRGEGGAVWVTGVQLPDLVSVAISGVHVNASFFDALPTTLARLSIDAPAFTAKAVEGLVARLARKLRKLEVLRIVCMLNTDVSAELLQRLVDALPETCVTLDLGAACRNAEHHSWCLAQRPLELVSAPPHLESLSLGPCIVFKDESPLPPLEAFPNLASLRLFSTHDLFWMDRLPRDLLHLTIPDLQDSSRLSPALAASTPILRSLSVPSSSLLKPQMRTYIAALPGLERLSIRGNRYPAPASFAPHQDPHAPGIRDCTHLTDPILATLPPSLIMIDIDGLHGCSQAAITDLRTQGVHVVLASESDEYKTMLLALSGPNRVPREDAVEFDRLSRALFFNPDGREGMIVWCMAALGRQFNDECPPPPTYASVWTRQ</sequence>